<dbReference type="EMBL" id="BMAV01004985">
    <property type="protein sequence ID" value="GFY45695.1"/>
    <property type="molecule type" value="Genomic_DNA"/>
</dbReference>
<keyword evidence="2" id="KW-1185">Reference proteome</keyword>
<dbReference type="Proteomes" id="UP000886998">
    <property type="component" value="Unassembled WGS sequence"/>
</dbReference>
<accession>A0A8X6X2G7</accession>
<protein>
    <submittedName>
        <fullName evidence="1">Uncharacterized protein</fullName>
    </submittedName>
</protein>
<proteinExistence type="predicted"/>
<dbReference type="AlphaFoldDB" id="A0A8X6X2G7"/>
<reference evidence="1" key="1">
    <citation type="submission" date="2020-08" db="EMBL/GenBank/DDBJ databases">
        <title>Multicomponent nature underlies the extraordinary mechanical properties of spider dragline silk.</title>
        <authorList>
            <person name="Kono N."/>
            <person name="Nakamura H."/>
            <person name="Mori M."/>
            <person name="Yoshida Y."/>
            <person name="Ohtoshi R."/>
            <person name="Malay A.D."/>
            <person name="Moran D.A.P."/>
            <person name="Tomita M."/>
            <person name="Numata K."/>
            <person name="Arakawa K."/>
        </authorList>
    </citation>
    <scope>NUCLEOTIDE SEQUENCE</scope>
</reference>
<evidence type="ECO:0000313" key="1">
    <source>
        <dbReference type="EMBL" id="GFY45695.1"/>
    </source>
</evidence>
<organism evidence="1 2">
    <name type="scientific">Trichonephila inaurata madagascariensis</name>
    <dbReference type="NCBI Taxonomy" id="2747483"/>
    <lineage>
        <taxon>Eukaryota</taxon>
        <taxon>Metazoa</taxon>
        <taxon>Ecdysozoa</taxon>
        <taxon>Arthropoda</taxon>
        <taxon>Chelicerata</taxon>
        <taxon>Arachnida</taxon>
        <taxon>Araneae</taxon>
        <taxon>Araneomorphae</taxon>
        <taxon>Entelegynae</taxon>
        <taxon>Araneoidea</taxon>
        <taxon>Nephilidae</taxon>
        <taxon>Trichonephila</taxon>
        <taxon>Trichonephila inaurata</taxon>
    </lineage>
</organism>
<sequence>MAHGARHFYLLRFWLDKNFSQFSEHSLLLLANVLLPPLDVSRLVPSLSLDPSDALLGSKERKNLLLNTFPPRGRKLHDHLHVSL</sequence>
<gene>
    <name evidence="1" type="ORF">TNIN_448411</name>
</gene>
<comment type="caution">
    <text evidence="1">The sequence shown here is derived from an EMBL/GenBank/DDBJ whole genome shotgun (WGS) entry which is preliminary data.</text>
</comment>
<evidence type="ECO:0000313" key="2">
    <source>
        <dbReference type="Proteomes" id="UP000886998"/>
    </source>
</evidence>
<name>A0A8X6X2G7_9ARAC</name>